<reference evidence="3" key="2">
    <citation type="submission" date="2015-01" db="EMBL/GenBank/DDBJ databases">
        <title>Evolutionary Origins and Diversification of the Mycorrhizal Mutualists.</title>
        <authorList>
            <consortium name="DOE Joint Genome Institute"/>
            <consortium name="Mycorrhizal Genomics Consortium"/>
            <person name="Kohler A."/>
            <person name="Kuo A."/>
            <person name="Nagy L.G."/>
            <person name="Floudas D."/>
            <person name="Copeland A."/>
            <person name="Barry K.W."/>
            <person name="Cichocki N."/>
            <person name="Veneault-Fourrey C."/>
            <person name="LaButti K."/>
            <person name="Lindquist E.A."/>
            <person name="Lipzen A."/>
            <person name="Lundell T."/>
            <person name="Morin E."/>
            <person name="Murat C."/>
            <person name="Riley R."/>
            <person name="Ohm R."/>
            <person name="Sun H."/>
            <person name="Tunlid A."/>
            <person name="Henrissat B."/>
            <person name="Grigoriev I.V."/>
            <person name="Hibbett D.S."/>
            <person name="Martin F."/>
        </authorList>
    </citation>
    <scope>NUCLEOTIDE SEQUENCE [LARGE SCALE GENOMIC DNA]</scope>
    <source>
        <strain evidence="3">MUT 4182</strain>
    </source>
</reference>
<reference evidence="2 3" key="1">
    <citation type="submission" date="2014-04" db="EMBL/GenBank/DDBJ databases">
        <authorList>
            <consortium name="DOE Joint Genome Institute"/>
            <person name="Kuo A."/>
            <person name="Girlanda M."/>
            <person name="Perotto S."/>
            <person name="Kohler A."/>
            <person name="Nagy L.G."/>
            <person name="Floudas D."/>
            <person name="Copeland A."/>
            <person name="Barry K.W."/>
            <person name="Cichocki N."/>
            <person name="Veneault-Fourrey C."/>
            <person name="LaButti K."/>
            <person name="Lindquist E.A."/>
            <person name="Lipzen A."/>
            <person name="Lundell T."/>
            <person name="Morin E."/>
            <person name="Murat C."/>
            <person name="Sun H."/>
            <person name="Tunlid A."/>
            <person name="Henrissat B."/>
            <person name="Grigoriev I.V."/>
            <person name="Hibbett D.S."/>
            <person name="Martin F."/>
            <person name="Nordberg H.P."/>
            <person name="Cantor M.N."/>
            <person name="Hua S.X."/>
        </authorList>
    </citation>
    <scope>NUCLEOTIDE SEQUENCE [LARGE SCALE GENOMIC DNA]</scope>
    <source>
        <strain evidence="2 3">MUT 4182</strain>
    </source>
</reference>
<keyword evidence="3" id="KW-1185">Reference proteome</keyword>
<gene>
    <name evidence="2" type="ORF">M407DRAFT_246284</name>
</gene>
<accession>A0A0C3LC85</accession>
<feature type="compositionally biased region" description="Polar residues" evidence="1">
    <location>
        <begin position="314"/>
        <end position="327"/>
    </location>
</feature>
<feature type="region of interest" description="Disordered" evidence="1">
    <location>
        <begin position="165"/>
        <end position="241"/>
    </location>
</feature>
<feature type="non-terminal residue" evidence="2">
    <location>
        <position position="386"/>
    </location>
</feature>
<evidence type="ECO:0000313" key="3">
    <source>
        <dbReference type="Proteomes" id="UP000054248"/>
    </source>
</evidence>
<feature type="region of interest" description="Disordered" evidence="1">
    <location>
        <begin position="1"/>
        <end position="58"/>
    </location>
</feature>
<feature type="compositionally biased region" description="Polar residues" evidence="1">
    <location>
        <begin position="221"/>
        <end position="230"/>
    </location>
</feature>
<dbReference type="Proteomes" id="UP000054248">
    <property type="component" value="Unassembled WGS sequence"/>
</dbReference>
<proteinExistence type="predicted"/>
<organism evidence="2 3">
    <name type="scientific">Tulasnella calospora MUT 4182</name>
    <dbReference type="NCBI Taxonomy" id="1051891"/>
    <lineage>
        <taxon>Eukaryota</taxon>
        <taxon>Fungi</taxon>
        <taxon>Dikarya</taxon>
        <taxon>Basidiomycota</taxon>
        <taxon>Agaricomycotina</taxon>
        <taxon>Agaricomycetes</taxon>
        <taxon>Cantharellales</taxon>
        <taxon>Tulasnellaceae</taxon>
        <taxon>Tulasnella</taxon>
    </lineage>
</organism>
<feature type="region of interest" description="Disordered" evidence="1">
    <location>
        <begin position="314"/>
        <end position="386"/>
    </location>
</feature>
<sequence>MPGFTFHPQPGAGTPPGMMPHFLSPGVGPNSPPHFTGHLGRQGSFHAAPGGGPQHPHSSMQAALAMMYGTPPMIHTPPVHPHHHHAAHQYMMLTPGPRLDAAVAAGSPVSVNGGAYPLSPGHPMQMQAWSPPVPPGGEGMATPYAAVEGQRDYFVAAASAGQEEPTGYFPPVAPTTSSSSGGGGGSIGPSDVSASMSAEDSRSTGAPSSAPVLQDAAVIVDSSSSGSTESPFRKPPGSDPAATIRARVAGMTLDEKTVPSMVNEIAVASGLGMGTAKKAMVVAAAASAAGGGGSSAQNGKLPSLWMSQKGRFNRSNAASPLSGSSPEQEAVASFNSAAMGRNASGPLPKLNEKDVRRPMMGMPGLPSPGRRASWAAEPGSRRPEVV</sequence>
<feature type="compositionally biased region" description="Low complexity" evidence="1">
    <location>
        <begin position="358"/>
        <end position="371"/>
    </location>
</feature>
<evidence type="ECO:0000313" key="2">
    <source>
        <dbReference type="EMBL" id="KIO19102.1"/>
    </source>
</evidence>
<feature type="compositionally biased region" description="Polar residues" evidence="1">
    <location>
        <begin position="192"/>
        <end position="207"/>
    </location>
</feature>
<protein>
    <submittedName>
        <fullName evidence="2">Uncharacterized protein</fullName>
    </submittedName>
</protein>
<dbReference type="AlphaFoldDB" id="A0A0C3LC85"/>
<dbReference type="EMBL" id="KN823241">
    <property type="protein sequence ID" value="KIO19102.1"/>
    <property type="molecule type" value="Genomic_DNA"/>
</dbReference>
<dbReference type="OrthoDB" id="1049195at2759"/>
<evidence type="ECO:0000256" key="1">
    <source>
        <dbReference type="SAM" id="MobiDB-lite"/>
    </source>
</evidence>
<dbReference type="HOGENOM" id="CLU_716811_0_0_1"/>
<name>A0A0C3LC85_9AGAM</name>